<name>A0A0F9LFZ0_9ZZZZ</name>
<dbReference type="Gene3D" id="3.40.50.150">
    <property type="entry name" value="Vaccinia Virus protein VP39"/>
    <property type="match status" value="1"/>
</dbReference>
<dbReference type="CDD" id="cd02440">
    <property type="entry name" value="AdoMet_MTases"/>
    <property type="match status" value="1"/>
</dbReference>
<feature type="domain" description="Methyltransferase type 11" evidence="5">
    <location>
        <begin position="42"/>
        <end position="137"/>
    </location>
</feature>
<dbReference type="InterPro" id="IPR029063">
    <property type="entry name" value="SAM-dependent_MTases_sf"/>
</dbReference>
<evidence type="ECO:0000256" key="2">
    <source>
        <dbReference type="ARBA" id="ARBA00022603"/>
    </source>
</evidence>
<evidence type="ECO:0000256" key="4">
    <source>
        <dbReference type="ARBA" id="ARBA00025707"/>
    </source>
</evidence>
<evidence type="ECO:0000259" key="5">
    <source>
        <dbReference type="Pfam" id="PF08241"/>
    </source>
</evidence>
<dbReference type="PANTHER" id="PTHR44307:SF2">
    <property type="entry name" value="PHOSPHOETHANOLAMINE METHYLTRANSFERASE ISOFORM X1"/>
    <property type="match status" value="1"/>
</dbReference>
<dbReference type="PANTHER" id="PTHR44307">
    <property type="entry name" value="PHOSPHOETHANOLAMINE METHYLTRANSFERASE"/>
    <property type="match status" value="1"/>
</dbReference>
<comment type="pathway">
    <text evidence="1">Lipid metabolism.</text>
</comment>
<protein>
    <recommendedName>
        <fullName evidence="5">Methyltransferase type 11 domain-containing protein</fullName>
    </recommendedName>
</protein>
<dbReference type="GO" id="GO:0032259">
    <property type="term" value="P:methylation"/>
    <property type="evidence" value="ECO:0007669"/>
    <property type="project" value="UniProtKB-KW"/>
</dbReference>
<sequence length="207" mass="23509">MNTTIIYSLYSHFYDSFFGRIFQPGRRIANELMDVQPGEKILEVGVGTGISLPFYSKNAEVVGIDISQDMIKQAEKRKQELSLSNIRLNIMDATRMAFRDGFFDKAIAAHSITVIPEPVETLKEMKRVCKKDAEFFFLNYAGSDNDIITRFEKAISPIRNKLGLGKAIELEELLHSASFEIVFKDRVNILKLCQIIKCKALVHNGKI</sequence>
<keyword evidence="2" id="KW-0489">Methyltransferase</keyword>
<gene>
    <name evidence="6" type="ORF">LCGC14_1218810</name>
</gene>
<comment type="caution">
    <text evidence="6">The sequence shown here is derived from an EMBL/GenBank/DDBJ whole genome shotgun (WGS) entry which is preliminary data.</text>
</comment>
<dbReference type="EMBL" id="LAZR01006397">
    <property type="protein sequence ID" value="KKM92403.1"/>
    <property type="molecule type" value="Genomic_DNA"/>
</dbReference>
<accession>A0A0F9LFZ0</accession>
<proteinExistence type="predicted"/>
<evidence type="ECO:0000256" key="1">
    <source>
        <dbReference type="ARBA" id="ARBA00005189"/>
    </source>
</evidence>
<evidence type="ECO:0000313" key="6">
    <source>
        <dbReference type="EMBL" id="KKM92403.1"/>
    </source>
</evidence>
<evidence type="ECO:0000256" key="3">
    <source>
        <dbReference type="ARBA" id="ARBA00022679"/>
    </source>
</evidence>
<keyword evidence="3" id="KW-0808">Transferase</keyword>
<reference evidence="6" key="1">
    <citation type="journal article" date="2015" name="Nature">
        <title>Complex archaea that bridge the gap between prokaryotes and eukaryotes.</title>
        <authorList>
            <person name="Spang A."/>
            <person name="Saw J.H."/>
            <person name="Jorgensen S.L."/>
            <person name="Zaremba-Niedzwiedzka K."/>
            <person name="Martijn J."/>
            <person name="Lind A.E."/>
            <person name="van Eijk R."/>
            <person name="Schleper C."/>
            <person name="Guy L."/>
            <person name="Ettema T.J."/>
        </authorList>
    </citation>
    <scope>NUCLEOTIDE SEQUENCE</scope>
</reference>
<dbReference type="AlphaFoldDB" id="A0A0F9LFZ0"/>
<dbReference type="GO" id="GO:0008757">
    <property type="term" value="F:S-adenosylmethionine-dependent methyltransferase activity"/>
    <property type="evidence" value="ECO:0007669"/>
    <property type="project" value="InterPro"/>
</dbReference>
<dbReference type="SUPFAM" id="SSF53335">
    <property type="entry name" value="S-adenosyl-L-methionine-dependent methyltransferases"/>
    <property type="match status" value="1"/>
</dbReference>
<dbReference type="Pfam" id="PF08241">
    <property type="entry name" value="Methyltransf_11"/>
    <property type="match status" value="1"/>
</dbReference>
<dbReference type="InterPro" id="IPR013216">
    <property type="entry name" value="Methyltransf_11"/>
</dbReference>
<comment type="pathway">
    <text evidence="4">Phospholipid metabolism.</text>
</comment>
<organism evidence="6">
    <name type="scientific">marine sediment metagenome</name>
    <dbReference type="NCBI Taxonomy" id="412755"/>
    <lineage>
        <taxon>unclassified sequences</taxon>
        <taxon>metagenomes</taxon>
        <taxon>ecological metagenomes</taxon>
    </lineage>
</organism>